<feature type="transmembrane region" description="Helical" evidence="10">
    <location>
        <begin position="69"/>
        <end position="86"/>
    </location>
</feature>
<dbReference type="Gene3D" id="1.10.630.10">
    <property type="entry name" value="Cytochrome P450"/>
    <property type="match status" value="1"/>
</dbReference>
<dbReference type="PANTHER" id="PTHR24291:SF50">
    <property type="entry name" value="BIFUNCTIONAL ALBAFLAVENONE MONOOXYGENASE_TERPENE SYNTHASE"/>
    <property type="match status" value="1"/>
</dbReference>
<dbReference type="GO" id="GO:0020037">
    <property type="term" value="F:heme binding"/>
    <property type="evidence" value="ECO:0007669"/>
    <property type="project" value="InterPro"/>
</dbReference>
<keyword evidence="6 8" id="KW-0408">Iron</keyword>
<evidence type="ECO:0000313" key="12">
    <source>
        <dbReference type="Proteomes" id="UP001219518"/>
    </source>
</evidence>
<dbReference type="PRINTS" id="PR00463">
    <property type="entry name" value="EP450I"/>
</dbReference>
<dbReference type="InterPro" id="IPR002401">
    <property type="entry name" value="Cyt_P450_E_grp-I"/>
</dbReference>
<keyword evidence="10" id="KW-0812">Transmembrane</keyword>
<evidence type="ECO:0000256" key="7">
    <source>
        <dbReference type="ARBA" id="ARBA00023033"/>
    </source>
</evidence>
<accession>A0AAE1HDQ1</accession>
<comment type="caution">
    <text evidence="11">The sequence shown here is derived from an EMBL/GenBank/DDBJ whole genome shotgun (WGS) entry which is preliminary data.</text>
</comment>
<reference evidence="11" key="2">
    <citation type="journal article" date="2023" name="BMC Genomics">
        <title>Pest status, molecular evolution, and epigenetic factors derived from the genome assembly of Frankliniella fusca, a thysanopteran phytovirus vector.</title>
        <authorList>
            <person name="Catto M.A."/>
            <person name="Labadie P.E."/>
            <person name="Jacobson A.L."/>
            <person name="Kennedy G.G."/>
            <person name="Srinivasan R."/>
            <person name="Hunt B.G."/>
        </authorList>
    </citation>
    <scope>NUCLEOTIDE SEQUENCE</scope>
    <source>
        <strain evidence="11">PL_HMW_Pooled</strain>
    </source>
</reference>
<dbReference type="InterPro" id="IPR001128">
    <property type="entry name" value="Cyt_P450"/>
</dbReference>
<comment type="cofactor">
    <cofactor evidence="1 8">
        <name>heme</name>
        <dbReference type="ChEBI" id="CHEBI:30413"/>
    </cofactor>
</comment>
<evidence type="ECO:0000256" key="4">
    <source>
        <dbReference type="ARBA" id="ARBA00022723"/>
    </source>
</evidence>
<feature type="binding site" description="axial binding residue" evidence="8">
    <location>
        <position position="443"/>
    </location>
    <ligand>
        <name>heme</name>
        <dbReference type="ChEBI" id="CHEBI:30413"/>
    </ligand>
    <ligandPart>
        <name>Fe</name>
        <dbReference type="ChEBI" id="CHEBI:18248"/>
    </ligandPart>
</feature>
<keyword evidence="12" id="KW-1185">Reference proteome</keyword>
<dbReference type="Proteomes" id="UP001219518">
    <property type="component" value="Unassembled WGS sequence"/>
</dbReference>
<sequence>MMAWSWSSVMLAAAVAALPLLVLWILDVRRMARVAASIPGPPTLPVVGNFLSFSRSRLRRSFQGMMKQYGTIFRLWFGPLLAVWVLDAEDVEVVLSSPACMHKPRVMYRLIEPILGRGLLVLNGAEHRRHRKLILPSLHREVINKFQPLMQGAAAELVANLRPRANSGEVFDVVPLCGIAAVDSAFRTILNASGELFGPELRQEMVDQVDTMSSLLMYRAVRPWYHLDWFFRLDANYAKYRRINQVYDKLINDVLKNKMEGGSGTNKHTPTGRRKAFLDHVLGSESGRQLTRDELYGELKTMLAASFVTSMDSLSIQLLVLSILPEHQIRIQQELDDTLGAERPLEVGDVDHLEYLDRFVKETLRYFPTFPAFGRRCLRDVPLPSGHTLPAGCFVALSPLASHHNPKHFPEPERFDPDRFLASAVAARPAAAFMPFSAGPRSCIGARYAMIFLKTHLASVLQRYTVLPDPLGPRDVRRVRMKMGVTFYPRDGVRIRLRARAPHGATATAG</sequence>
<dbReference type="PROSITE" id="PS00086">
    <property type="entry name" value="CYTOCHROME_P450"/>
    <property type="match status" value="1"/>
</dbReference>
<feature type="transmembrane region" description="Helical" evidence="10">
    <location>
        <begin position="6"/>
        <end position="26"/>
    </location>
</feature>
<evidence type="ECO:0000256" key="10">
    <source>
        <dbReference type="SAM" id="Phobius"/>
    </source>
</evidence>
<dbReference type="Pfam" id="PF00067">
    <property type="entry name" value="p450"/>
    <property type="match status" value="1"/>
</dbReference>
<dbReference type="GO" id="GO:0004497">
    <property type="term" value="F:monooxygenase activity"/>
    <property type="evidence" value="ECO:0007669"/>
    <property type="project" value="UniProtKB-KW"/>
</dbReference>
<evidence type="ECO:0000256" key="6">
    <source>
        <dbReference type="ARBA" id="ARBA00023004"/>
    </source>
</evidence>
<gene>
    <name evidence="11" type="ORF">KUF71_008516</name>
</gene>
<proteinExistence type="inferred from homology"/>
<keyword evidence="3 8" id="KW-0349">Heme</keyword>
<reference evidence="11" key="1">
    <citation type="submission" date="2021-07" db="EMBL/GenBank/DDBJ databases">
        <authorList>
            <person name="Catto M.A."/>
            <person name="Jacobson A."/>
            <person name="Kennedy G."/>
            <person name="Labadie P."/>
            <person name="Hunt B.G."/>
            <person name="Srinivasan R."/>
        </authorList>
    </citation>
    <scope>NUCLEOTIDE SEQUENCE</scope>
    <source>
        <strain evidence="11">PL_HMW_Pooled</strain>
        <tissue evidence="11">Head</tissue>
    </source>
</reference>
<dbReference type="EMBL" id="JAHWGI010000979">
    <property type="protein sequence ID" value="KAK3919389.1"/>
    <property type="molecule type" value="Genomic_DNA"/>
</dbReference>
<dbReference type="AlphaFoldDB" id="A0AAE1HDQ1"/>
<keyword evidence="10" id="KW-1133">Transmembrane helix</keyword>
<evidence type="ECO:0000313" key="11">
    <source>
        <dbReference type="EMBL" id="KAK3919389.1"/>
    </source>
</evidence>
<dbReference type="PANTHER" id="PTHR24291">
    <property type="entry name" value="CYTOCHROME P450 FAMILY 4"/>
    <property type="match status" value="1"/>
</dbReference>
<keyword evidence="7 9" id="KW-0503">Monooxygenase</keyword>
<evidence type="ECO:0000256" key="5">
    <source>
        <dbReference type="ARBA" id="ARBA00023002"/>
    </source>
</evidence>
<evidence type="ECO:0000256" key="1">
    <source>
        <dbReference type="ARBA" id="ARBA00001971"/>
    </source>
</evidence>
<comment type="similarity">
    <text evidence="2 9">Belongs to the cytochrome P450 family.</text>
</comment>
<evidence type="ECO:0000256" key="2">
    <source>
        <dbReference type="ARBA" id="ARBA00010617"/>
    </source>
</evidence>
<dbReference type="PRINTS" id="PR00385">
    <property type="entry name" value="P450"/>
</dbReference>
<dbReference type="GO" id="GO:0005506">
    <property type="term" value="F:iron ion binding"/>
    <property type="evidence" value="ECO:0007669"/>
    <property type="project" value="InterPro"/>
</dbReference>
<evidence type="ECO:0000256" key="9">
    <source>
        <dbReference type="RuleBase" id="RU000461"/>
    </source>
</evidence>
<organism evidence="11 12">
    <name type="scientific">Frankliniella fusca</name>
    <dbReference type="NCBI Taxonomy" id="407009"/>
    <lineage>
        <taxon>Eukaryota</taxon>
        <taxon>Metazoa</taxon>
        <taxon>Ecdysozoa</taxon>
        <taxon>Arthropoda</taxon>
        <taxon>Hexapoda</taxon>
        <taxon>Insecta</taxon>
        <taxon>Pterygota</taxon>
        <taxon>Neoptera</taxon>
        <taxon>Paraneoptera</taxon>
        <taxon>Thysanoptera</taxon>
        <taxon>Terebrantia</taxon>
        <taxon>Thripoidea</taxon>
        <taxon>Thripidae</taxon>
        <taxon>Frankliniella</taxon>
    </lineage>
</organism>
<name>A0AAE1HDQ1_9NEOP</name>
<protein>
    <submittedName>
        <fullName evidence="11">Cytochrome P450 4C1</fullName>
    </submittedName>
</protein>
<evidence type="ECO:0000256" key="8">
    <source>
        <dbReference type="PIRSR" id="PIRSR602401-1"/>
    </source>
</evidence>
<evidence type="ECO:0000256" key="3">
    <source>
        <dbReference type="ARBA" id="ARBA00022617"/>
    </source>
</evidence>
<dbReference type="InterPro" id="IPR017972">
    <property type="entry name" value="Cyt_P450_CS"/>
</dbReference>
<dbReference type="InterPro" id="IPR050196">
    <property type="entry name" value="Cytochrome_P450_Monoox"/>
</dbReference>
<keyword evidence="10" id="KW-0472">Membrane</keyword>
<keyword evidence="4 8" id="KW-0479">Metal-binding</keyword>
<dbReference type="GO" id="GO:0016705">
    <property type="term" value="F:oxidoreductase activity, acting on paired donors, with incorporation or reduction of molecular oxygen"/>
    <property type="evidence" value="ECO:0007669"/>
    <property type="project" value="InterPro"/>
</dbReference>
<dbReference type="SUPFAM" id="SSF48264">
    <property type="entry name" value="Cytochrome P450"/>
    <property type="match status" value="1"/>
</dbReference>
<dbReference type="InterPro" id="IPR036396">
    <property type="entry name" value="Cyt_P450_sf"/>
</dbReference>
<keyword evidence="5 9" id="KW-0560">Oxidoreductase</keyword>